<evidence type="ECO:0000259" key="2">
    <source>
        <dbReference type="Pfam" id="PF00078"/>
    </source>
</evidence>
<organism evidence="3 4">
    <name type="scientific">Solanum tuberosum</name>
    <name type="common">Potato</name>
    <dbReference type="NCBI Taxonomy" id="4113"/>
    <lineage>
        <taxon>Eukaryota</taxon>
        <taxon>Viridiplantae</taxon>
        <taxon>Streptophyta</taxon>
        <taxon>Embryophyta</taxon>
        <taxon>Tracheophyta</taxon>
        <taxon>Spermatophyta</taxon>
        <taxon>Magnoliopsida</taxon>
        <taxon>eudicotyledons</taxon>
        <taxon>Gunneridae</taxon>
        <taxon>Pentapetalae</taxon>
        <taxon>asterids</taxon>
        <taxon>lamiids</taxon>
        <taxon>Solanales</taxon>
        <taxon>Solanaceae</taxon>
        <taxon>Solanoideae</taxon>
        <taxon>Solaneae</taxon>
        <taxon>Solanum</taxon>
    </lineage>
</organism>
<reference evidence="3 4" key="1">
    <citation type="journal article" date="2021" name="bioRxiv">
        <title>Chromosome-scale and haplotype-resolved genome assembly of a tetraploid potato cultivar.</title>
        <authorList>
            <person name="Sun H."/>
            <person name="Jiao W.-B."/>
            <person name="Krause K."/>
            <person name="Campoy J.A."/>
            <person name="Goel M."/>
            <person name="Folz-Donahue K."/>
            <person name="Kukat C."/>
            <person name="Huettel B."/>
            <person name="Schneeberger K."/>
        </authorList>
    </citation>
    <scope>NUCLEOTIDE SEQUENCE [LARGE SCALE GENOMIC DNA]</scope>
    <source>
        <strain evidence="3">SolTubOtavaFocal</strain>
        <tissue evidence="3">Leaves</tissue>
    </source>
</reference>
<dbReference type="PANTHER" id="PTHR33116">
    <property type="entry name" value="REVERSE TRANSCRIPTASE ZINC-BINDING DOMAIN-CONTAINING PROTEIN-RELATED-RELATED"/>
    <property type="match status" value="1"/>
</dbReference>
<dbReference type="Pfam" id="PF00078">
    <property type="entry name" value="RVT_1"/>
    <property type="match status" value="1"/>
</dbReference>
<protein>
    <recommendedName>
        <fullName evidence="2">Reverse transcriptase domain-containing protein</fullName>
    </recommendedName>
</protein>
<dbReference type="InterPro" id="IPR000477">
    <property type="entry name" value="RT_dom"/>
</dbReference>
<keyword evidence="1" id="KW-0175">Coiled coil</keyword>
<feature type="domain" description="Reverse transcriptase" evidence="2">
    <location>
        <begin position="115"/>
        <end position="209"/>
    </location>
</feature>
<gene>
    <name evidence="3" type="ORF">KY290_005133</name>
</gene>
<evidence type="ECO:0000313" key="4">
    <source>
        <dbReference type="Proteomes" id="UP000826656"/>
    </source>
</evidence>
<evidence type="ECO:0000256" key="1">
    <source>
        <dbReference type="SAM" id="Coils"/>
    </source>
</evidence>
<keyword evidence="4" id="KW-1185">Reference proteome</keyword>
<comment type="caution">
    <text evidence="3">The sequence shown here is derived from an EMBL/GenBank/DDBJ whole genome shotgun (WGS) entry which is preliminary data.</text>
</comment>
<dbReference type="Proteomes" id="UP000826656">
    <property type="component" value="Unassembled WGS sequence"/>
</dbReference>
<name>A0ABQ7WD80_SOLTU</name>
<sequence>MKGGMKSLNAKEFSNVENRINDLRKQLEAVQIQLRSQHSNPDTYAHEKDIKLGLEKLLNVEESTLRQKSRVQWLNLRDASSAYIFASMEQRIAVRLHLITDNILLSHELVKGYGRKGISSRCMLKIDMQKANDSIEWPVLQQILNALNFLAKFIKWGMTSVQTMSYSISINGQPTKPFKEKKGLRQGDPLSPFLFVMAMEYLSRLLKQFGHNPQFKFHPKCGLRNTGLLTYWDLAKVICRLDTYGFP</sequence>
<proteinExistence type="predicted"/>
<feature type="coiled-coil region" evidence="1">
    <location>
        <begin position="13"/>
        <end position="40"/>
    </location>
</feature>
<dbReference type="EMBL" id="JAIVGD010000002">
    <property type="protein sequence ID" value="KAH0778706.1"/>
    <property type="molecule type" value="Genomic_DNA"/>
</dbReference>
<evidence type="ECO:0000313" key="3">
    <source>
        <dbReference type="EMBL" id="KAH0778706.1"/>
    </source>
</evidence>
<dbReference type="PANTHER" id="PTHR33116:SF66">
    <property type="entry name" value="REVERSE TRANSCRIPTASE ZINC-BINDING DOMAIN-CONTAINING PROTEIN"/>
    <property type="match status" value="1"/>
</dbReference>
<accession>A0ABQ7WD80</accession>